<dbReference type="Proteomes" id="UP000053447">
    <property type="component" value="Unassembled WGS sequence"/>
</dbReference>
<organism evidence="2 3">
    <name type="scientific">Pneumocystis jirovecii (strain RU7)</name>
    <name type="common">Human pneumocystis pneumonia agent</name>
    <dbReference type="NCBI Taxonomy" id="1408657"/>
    <lineage>
        <taxon>Eukaryota</taxon>
        <taxon>Fungi</taxon>
        <taxon>Dikarya</taxon>
        <taxon>Ascomycota</taxon>
        <taxon>Taphrinomycotina</taxon>
        <taxon>Pneumocystomycetes</taxon>
        <taxon>Pneumocystaceae</taxon>
        <taxon>Pneumocystis</taxon>
    </lineage>
</organism>
<keyword evidence="1" id="KW-0812">Transmembrane</keyword>
<gene>
    <name evidence="2" type="ORF">T551_00081</name>
</gene>
<evidence type="ECO:0000313" key="3">
    <source>
        <dbReference type="Proteomes" id="UP000053447"/>
    </source>
</evidence>
<protein>
    <submittedName>
        <fullName evidence="2">Uncharacterized protein</fullName>
    </submittedName>
</protein>
<dbReference type="RefSeq" id="XP_018231288.1">
    <property type="nucleotide sequence ID" value="XM_018372348.1"/>
</dbReference>
<keyword evidence="1" id="KW-0472">Membrane</keyword>
<feature type="transmembrane region" description="Helical" evidence="1">
    <location>
        <begin position="78"/>
        <end position="98"/>
    </location>
</feature>
<evidence type="ECO:0000256" key="1">
    <source>
        <dbReference type="SAM" id="Phobius"/>
    </source>
</evidence>
<dbReference type="Pfam" id="PF13430">
    <property type="entry name" value="DUF4112"/>
    <property type="match status" value="1"/>
</dbReference>
<dbReference type="GeneID" id="28938603"/>
<comment type="caution">
    <text evidence="2">The sequence shown here is derived from an EMBL/GenBank/DDBJ whole genome shotgun (WGS) entry which is preliminary data.</text>
</comment>
<dbReference type="EMBL" id="LFWA01000001">
    <property type="protein sequence ID" value="KTW32596.1"/>
    <property type="molecule type" value="Genomic_DNA"/>
</dbReference>
<dbReference type="OrthoDB" id="2103474at2759"/>
<reference evidence="3" key="1">
    <citation type="journal article" date="2016" name="Nat. Commun.">
        <title>Genome analysis of three Pneumocystis species reveals adaptation mechanisms to life exclusively in mammalian hosts.</title>
        <authorList>
            <person name="Ma L."/>
            <person name="Chen Z."/>
            <person name="Huang D.W."/>
            <person name="Kutty G."/>
            <person name="Ishihara M."/>
            <person name="Wang H."/>
            <person name="Abouelleil A."/>
            <person name="Bishop L."/>
            <person name="Davey E."/>
            <person name="Deng R."/>
            <person name="Deng X."/>
            <person name="Fan L."/>
            <person name="Fantoni G."/>
            <person name="Fitzgerald M."/>
            <person name="Gogineni E."/>
            <person name="Goldberg J.M."/>
            <person name="Handley G."/>
            <person name="Hu X."/>
            <person name="Huber C."/>
            <person name="Jiao X."/>
            <person name="Jones K."/>
            <person name="Levin J.Z."/>
            <person name="Liu Y."/>
            <person name="Macdonald P."/>
            <person name="Melnikov A."/>
            <person name="Raley C."/>
            <person name="Sassi M."/>
            <person name="Sherman B.T."/>
            <person name="Song X."/>
            <person name="Sykes S."/>
            <person name="Tran B."/>
            <person name="Walsh L."/>
            <person name="Xia Y."/>
            <person name="Yang J."/>
            <person name="Young S."/>
            <person name="Zeng Q."/>
            <person name="Zheng X."/>
            <person name="Stephens R."/>
            <person name="Nusbaum C."/>
            <person name="Birren B.W."/>
            <person name="Azadi P."/>
            <person name="Lempicki R.A."/>
            <person name="Cuomo C.A."/>
            <person name="Kovacs J.A."/>
        </authorList>
    </citation>
    <scope>NUCLEOTIDE SEQUENCE [LARGE SCALE GENOMIC DNA]</scope>
    <source>
        <strain evidence="3">RU7</strain>
    </source>
</reference>
<name>A0A0W4ZW47_PNEJ7</name>
<proteinExistence type="predicted"/>
<feature type="transmembrane region" description="Helical" evidence="1">
    <location>
        <begin position="119"/>
        <end position="141"/>
    </location>
</feature>
<dbReference type="eggNOG" id="ENOG502S178">
    <property type="taxonomic scope" value="Eukaryota"/>
</dbReference>
<accession>A0A0W4ZW47</accession>
<dbReference type="InterPro" id="IPR025187">
    <property type="entry name" value="DUF4112"/>
</dbReference>
<sequence>MAVVIKYLFRSMDFDAVFQQWDPYDKEIKEYLEMTKKKSEINFPGLSNKEFKIMKKAILKSAYRLDYAIVFFCCETRFGWSTVIGIIPVIGDIINLYLSIRLVRLCMSVNLSYKTVIQMYANIIIAFTMGVIPIIGDMLFACYKCNIRNYILLEKTLKEREKMILTLGSKHT</sequence>
<evidence type="ECO:0000313" key="2">
    <source>
        <dbReference type="EMBL" id="KTW32596.1"/>
    </source>
</evidence>
<dbReference type="STRING" id="1408657.A0A0W4ZW47"/>
<dbReference type="PANTHER" id="PTHR35519">
    <property type="entry name" value="MEMBRANE PROTEINS"/>
    <property type="match status" value="1"/>
</dbReference>
<keyword evidence="1" id="KW-1133">Transmembrane helix</keyword>
<dbReference type="PANTHER" id="PTHR35519:SF2">
    <property type="entry name" value="PH DOMAIN PROTEIN"/>
    <property type="match status" value="1"/>
</dbReference>
<keyword evidence="3" id="KW-1185">Reference proteome</keyword>
<dbReference type="VEuPathDB" id="FungiDB:T551_00081"/>
<dbReference type="AlphaFoldDB" id="A0A0W4ZW47"/>